<name>A0A6G1QNF6_CHAAH</name>
<accession>A0A6G1QNF6</accession>
<dbReference type="EMBL" id="CM015730">
    <property type="protein sequence ID" value="KAF3703823.1"/>
    <property type="molecule type" value="Genomic_DNA"/>
</dbReference>
<keyword evidence="3" id="KW-1185">Reference proteome</keyword>
<evidence type="ECO:0000256" key="1">
    <source>
        <dbReference type="SAM" id="Coils"/>
    </source>
</evidence>
<dbReference type="AlphaFoldDB" id="A0A6G1QNF6"/>
<proteinExistence type="predicted"/>
<evidence type="ECO:0000313" key="2">
    <source>
        <dbReference type="EMBL" id="KAF3703823.1"/>
    </source>
</evidence>
<keyword evidence="1" id="KW-0175">Coiled coil</keyword>
<feature type="coiled-coil region" evidence="1">
    <location>
        <begin position="1"/>
        <end position="28"/>
    </location>
</feature>
<reference evidence="3" key="2">
    <citation type="submission" date="2019-02" db="EMBL/GenBank/DDBJ databases">
        <title>Opniocepnalus argus Var Kimnra genome.</title>
        <authorList>
            <person name="Zhou C."/>
            <person name="Xiao S."/>
        </authorList>
    </citation>
    <scope>NUCLEOTIDE SEQUENCE [LARGE SCALE GENOMIC DNA]</scope>
</reference>
<dbReference type="Proteomes" id="UP000503349">
    <property type="component" value="Chromosome 19"/>
</dbReference>
<reference evidence="2 3" key="1">
    <citation type="submission" date="2019-02" db="EMBL/GenBank/DDBJ databases">
        <title>Opniocepnalus argus genome.</title>
        <authorList>
            <person name="Zhou C."/>
            <person name="Xiao S."/>
        </authorList>
    </citation>
    <scope>NUCLEOTIDE SEQUENCE [LARGE SCALE GENOMIC DNA]</scope>
    <source>
        <strain evidence="2">OARG1902GOOAL</strain>
        <tissue evidence="2">Muscle</tissue>
    </source>
</reference>
<evidence type="ECO:0000313" key="3">
    <source>
        <dbReference type="Proteomes" id="UP000503349"/>
    </source>
</evidence>
<organism evidence="2 3">
    <name type="scientific">Channa argus</name>
    <name type="common">Northern snakehead</name>
    <name type="synonym">Ophicephalus argus</name>
    <dbReference type="NCBI Taxonomy" id="215402"/>
    <lineage>
        <taxon>Eukaryota</taxon>
        <taxon>Metazoa</taxon>
        <taxon>Chordata</taxon>
        <taxon>Craniata</taxon>
        <taxon>Vertebrata</taxon>
        <taxon>Euteleostomi</taxon>
        <taxon>Actinopterygii</taxon>
        <taxon>Neopterygii</taxon>
        <taxon>Teleostei</taxon>
        <taxon>Neoteleostei</taxon>
        <taxon>Acanthomorphata</taxon>
        <taxon>Anabantaria</taxon>
        <taxon>Anabantiformes</taxon>
        <taxon>Channoidei</taxon>
        <taxon>Channidae</taxon>
        <taxon>Channa</taxon>
    </lineage>
</organism>
<protein>
    <submittedName>
        <fullName evidence="2">Uncharacterized protein</fullName>
    </submittedName>
</protein>
<sequence>MENLSEALDAIHRDVKDLKTEHVELKKKHCRSESKRPRALQRLDEVGASQSKSGVKIYGLPIIGQQGSTF</sequence>
<gene>
    <name evidence="2" type="ORF">EXN66_Car019511</name>
</gene>